<dbReference type="AlphaFoldDB" id="A0A816Z883"/>
<accession>A0A816Z883</accession>
<comment type="caution">
    <text evidence="1">The sequence shown here is derived from an EMBL/GenBank/DDBJ whole genome shotgun (WGS) entry which is preliminary data.</text>
</comment>
<reference evidence="1" key="1">
    <citation type="submission" date="2021-02" db="EMBL/GenBank/DDBJ databases">
        <authorList>
            <person name="Nowell W R."/>
        </authorList>
    </citation>
    <scope>NUCLEOTIDE SEQUENCE</scope>
</reference>
<evidence type="ECO:0000313" key="2">
    <source>
        <dbReference type="Proteomes" id="UP000663856"/>
    </source>
</evidence>
<dbReference type="EMBL" id="CAJNRF010016385">
    <property type="protein sequence ID" value="CAF2195263.1"/>
    <property type="molecule type" value="Genomic_DNA"/>
</dbReference>
<gene>
    <name evidence="1" type="ORF">WKI299_LOCUS34204</name>
</gene>
<organism evidence="1 2">
    <name type="scientific">Rotaria magnacalcarata</name>
    <dbReference type="NCBI Taxonomy" id="392030"/>
    <lineage>
        <taxon>Eukaryota</taxon>
        <taxon>Metazoa</taxon>
        <taxon>Spiralia</taxon>
        <taxon>Gnathifera</taxon>
        <taxon>Rotifera</taxon>
        <taxon>Eurotatoria</taxon>
        <taxon>Bdelloidea</taxon>
        <taxon>Philodinida</taxon>
        <taxon>Philodinidae</taxon>
        <taxon>Rotaria</taxon>
    </lineage>
</organism>
<evidence type="ECO:0000313" key="1">
    <source>
        <dbReference type="EMBL" id="CAF2195263.1"/>
    </source>
</evidence>
<protein>
    <submittedName>
        <fullName evidence="1">Uncharacterized protein</fullName>
    </submittedName>
</protein>
<dbReference type="Proteomes" id="UP000663856">
    <property type="component" value="Unassembled WGS sequence"/>
</dbReference>
<proteinExistence type="predicted"/>
<sequence>MGHKAPSSIIRTINLLDQVRSLLTTIQWTLLSNLIHSYDEHNALAIAKDFVKDINCFYPKLRYKIDKIKTLEIVTVICQPTESFILSNHNFNSLPHHDRSILLHGIVDKISCLSVCLIVHESGLIDISAFRNGMEATYDPVPFEITVNIISSLNQDANLIKLLLSILAFCTSNCTTSSEKTSLKYLADIRSFLNVQNMLYAEVL</sequence>
<name>A0A816Z883_9BILA</name>